<dbReference type="Pfam" id="PF02515">
    <property type="entry name" value="CoA_transf_3"/>
    <property type="match status" value="1"/>
</dbReference>
<gene>
    <name evidence="1" type="ORF">K5L39_15795</name>
</gene>
<dbReference type="InterPro" id="IPR044855">
    <property type="entry name" value="CoA-Trfase_III_dom3_sf"/>
</dbReference>
<reference evidence="1 2" key="1">
    <citation type="submission" date="2023-12" db="EMBL/GenBank/DDBJ databases">
        <title>Description of new species of Mycobacterium terrae complex isolated from sewage at the Sao Paulo Zoological Park Foundation in Brazil.</title>
        <authorList>
            <person name="Romagnoli C.L."/>
            <person name="Conceicao E.C."/>
            <person name="Machado E."/>
            <person name="Barreto L.B.P.F."/>
            <person name="Sharma A."/>
            <person name="Silva N.M."/>
            <person name="Marques L.E."/>
            <person name="Juliana M.A."/>
            <person name="Lourenco M.C.S."/>
            <person name="Digiampietri L.A."/>
            <person name="Suffys P.N."/>
            <person name="Viana-Niero C."/>
        </authorList>
    </citation>
    <scope>NUCLEOTIDE SEQUENCE [LARGE SCALE GENOMIC DNA]</scope>
    <source>
        <strain evidence="1 2">MYC017</strain>
    </source>
</reference>
<dbReference type="PANTHER" id="PTHR48228:SF5">
    <property type="entry name" value="ALPHA-METHYLACYL-COA RACEMASE"/>
    <property type="match status" value="1"/>
</dbReference>
<dbReference type="SUPFAM" id="SSF89796">
    <property type="entry name" value="CoA-transferase family III (CaiB/BaiF)"/>
    <property type="match status" value="1"/>
</dbReference>
<evidence type="ECO:0000313" key="2">
    <source>
        <dbReference type="Proteomes" id="UP001299283"/>
    </source>
</evidence>
<dbReference type="InterPro" id="IPR003673">
    <property type="entry name" value="CoA-Trfase_fam_III"/>
</dbReference>
<name>A0ABU5Z3W0_9MYCO</name>
<organism evidence="1 2">
    <name type="scientific">[Mycobacterium] vasticus</name>
    <dbReference type="NCBI Taxonomy" id="2875777"/>
    <lineage>
        <taxon>Bacteria</taxon>
        <taxon>Bacillati</taxon>
        <taxon>Actinomycetota</taxon>
        <taxon>Actinomycetes</taxon>
        <taxon>Mycobacteriales</taxon>
        <taxon>Mycobacteriaceae</taxon>
        <taxon>Mycolicibacter</taxon>
    </lineage>
</organism>
<proteinExistence type="predicted"/>
<protein>
    <submittedName>
        <fullName evidence="1">CaiB/BaiF CoA-transferase family protein</fullName>
    </submittedName>
</protein>
<keyword evidence="2" id="KW-1185">Reference proteome</keyword>
<dbReference type="Gene3D" id="3.40.50.10540">
    <property type="entry name" value="Crotonobetainyl-coa:carnitine coa-transferase, domain 1"/>
    <property type="match status" value="1"/>
</dbReference>
<dbReference type="Proteomes" id="UP001299283">
    <property type="component" value="Unassembled WGS sequence"/>
</dbReference>
<dbReference type="PANTHER" id="PTHR48228">
    <property type="entry name" value="SUCCINYL-COA--D-CITRAMALATE COA-TRANSFERASE"/>
    <property type="match status" value="1"/>
</dbReference>
<dbReference type="EMBL" id="JAYJJQ010000016">
    <property type="protein sequence ID" value="MEB3070648.1"/>
    <property type="molecule type" value="Genomic_DNA"/>
</dbReference>
<evidence type="ECO:0000313" key="1">
    <source>
        <dbReference type="EMBL" id="MEB3070648.1"/>
    </source>
</evidence>
<dbReference type="RefSeq" id="WP_329779566.1">
    <property type="nucleotide sequence ID" value="NZ_JAYJJQ010000016.1"/>
</dbReference>
<comment type="caution">
    <text evidence="1">The sequence shown here is derived from an EMBL/GenBank/DDBJ whole genome shotgun (WGS) entry which is preliminary data.</text>
</comment>
<sequence length="424" mass="45612">MGLLSGITVLESAQLFNGDALGSLLADLGADVIKIESPFRGDYLRDFLGQVTPHNSPAHLQINKNKRSLALDLRTDEGREVFWKLLDTADVFVDGNVADAMDTLGVGYQAQRARRPEIVYCQYTGYGASGPYATIPTHGQMMNAAAGATLVEMGDDGLVRPYHGPQPFNGIASGGEGTAAGATFAALHVAAALVARQHSGEGCYIDVAASEAVISSAWIAATYELNDERIADRRSLPAPISPDGTPSAKYQFYRTSDDKFVLFCCIEPKFWENFCRLSGREDLIGEADSSPVDFAVTPDPDQTLRREIQKIIETRTQTEWVRLAADHDLAIGPALQRNELRGDPQLTARGAFIDAQHPDAGSFTHLTLPALVNGQRSTEIRYHAPALGEQTDEILTGLGFDQSAVAALRESGVVGGPGTPARNR</sequence>
<dbReference type="InterPro" id="IPR050509">
    <property type="entry name" value="CoA-transferase_III"/>
</dbReference>
<dbReference type="InterPro" id="IPR023606">
    <property type="entry name" value="CoA-Trfase_III_dom_1_sf"/>
</dbReference>
<dbReference type="Gene3D" id="3.30.1540.10">
    <property type="entry name" value="formyl-coa transferase, domain 3"/>
    <property type="match status" value="1"/>
</dbReference>
<accession>A0ABU5Z3W0</accession>